<keyword evidence="3" id="KW-0863">Zinc-finger</keyword>
<reference evidence="6 7" key="1">
    <citation type="submission" date="2014-04" db="EMBL/GenBank/DDBJ databases">
        <authorList>
            <consortium name="DOE Joint Genome Institute"/>
            <person name="Kuo A."/>
            <person name="Kohler A."/>
            <person name="Nagy L.G."/>
            <person name="Floudas D."/>
            <person name="Copeland A."/>
            <person name="Barry K.W."/>
            <person name="Cichocki N."/>
            <person name="Veneault-Fourrey C."/>
            <person name="LaButti K."/>
            <person name="Lindquist E.A."/>
            <person name="Lipzen A."/>
            <person name="Lundell T."/>
            <person name="Morin E."/>
            <person name="Murat C."/>
            <person name="Sun H."/>
            <person name="Tunlid A."/>
            <person name="Henrissat B."/>
            <person name="Grigoriev I.V."/>
            <person name="Hibbett D.S."/>
            <person name="Martin F."/>
            <person name="Nordberg H.P."/>
            <person name="Cantor M.N."/>
            <person name="Hua S.X."/>
        </authorList>
    </citation>
    <scope>NUCLEOTIDE SEQUENCE [LARGE SCALE GENOMIC DNA]</scope>
    <source>
        <strain evidence="6 7">Foug A</strain>
    </source>
</reference>
<comment type="subcellular location">
    <subcellularLocation>
        <location evidence="1">Nucleus</location>
    </subcellularLocation>
</comment>
<dbReference type="Proteomes" id="UP000053989">
    <property type="component" value="Unassembled WGS sequence"/>
</dbReference>
<evidence type="ECO:0008006" key="8">
    <source>
        <dbReference type="Google" id="ProtNLM"/>
    </source>
</evidence>
<dbReference type="GO" id="GO:0008270">
    <property type="term" value="F:zinc ion binding"/>
    <property type="evidence" value="ECO:0007669"/>
    <property type="project" value="UniProtKB-KW"/>
</dbReference>
<dbReference type="InterPro" id="IPR012337">
    <property type="entry name" value="RNaseH-like_sf"/>
</dbReference>
<dbReference type="InParanoid" id="A0A0C3D779"/>
<keyword evidence="4" id="KW-0862">Zinc</keyword>
<reference evidence="7" key="2">
    <citation type="submission" date="2015-01" db="EMBL/GenBank/DDBJ databases">
        <title>Evolutionary Origins and Diversification of the Mycorrhizal Mutualists.</title>
        <authorList>
            <consortium name="DOE Joint Genome Institute"/>
            <consortium name="Mycorrhizal Genomics Consortium"/>
            <person name="Kohler A."/>
            <person name="Kuo A."/>
            <person name="Nagy L.G."/>
            <person name="Floudas D."/>
            <person name="Copeland A."/>
            <person name="Barry K.W."/>
            <person name="Cichocki N."/>
            <person name="Veneault-Fourrey C."/>
            <person name="LaButti K."/>
            <person name="Lindquist E.A."/>
            <person name="Lipzen A."/>
            <person name="Lundell T."/>
            <person name="Morin E."/>
            <person name="Murat C."/>
            <person name="Riley R."/>
            <person name="Ohm R."/>
            <person name="Sun H."/>
            <person name="Tunlid A."/>
            <person name="Henrissat B."/>
            <person name="Grigoriev I.V."/>
            <person name="Hibbett D.S."/>
            <person name="Martin F."/>
        </authorList>
    </citation>
    <scope>NUCLEOTIDE SEQUENCE [LARGE SCALE GENOMIC DNA]</scope>
    <source>
        <strain evidence="7">Foug A</strain>
    </source>
</reference>
<organism evidence="6 7">
    <name type="scientific">Scleroderma citrinum Foug A</name>
    <dbReference type="NCBI Taxonomy" id="1036808"/>
    <lineage>
        <taxon>Eukaryota</taxon>
        <taxon>Fungi</taxon>
        <taxon>Dikarya</taxon>
        <taxon>Basidiomycota</taxon>
        <taxon>Agaricomycotina</taxon>
        <taxon>Agaricomycetes</taxon>
        <taxon>Agaricomycetidae</taxon>
        <taxon>Boletales</taxon>
        <taxon>Sclerodermatineae</taxon>
        <taxon>Sclerodermataceae</taxon>
        <taxon>Scleroderma</taxon>
    </lineage>
</organism>
<dbReference type="PANTHER" id="PTHR46481:SF10">
    <property type="entry name" value="ZINC FINGER BED DOMAIN-CONTAINING PROTEIN 39"/>
    <property type="match status" value="1"/>
</dbReference>
<keyword evidence="7" id="KW-1185">Reference proteome</keyword>
<keyword evidence="5" id="KW-0539">Nucleus</keyword>
<dbReference type="HOGENOM" id="CLU_071469_0_0_1"/>
<dbReference type="AlphaFoldDB" id="A0A0C3D779"/>
<dbReference type="GO" id="GO:0005634">
    <property type="term" value="C:nucleus"/>
    <property type="evidence" value="ECO:0007669"/>
    <property type="project" value="UniProtKB-SubCell"/>
</dbReference>
<dbReference type="InterPro" id="IPR052035">
    <property type="entry name" value="ZnF_BED_domain_contain"/>
</dbReference>
<dbReference type="SUPFAM" id="SSF53098">
    <property type="entry name" value="Ribonuclease H-like"/>
    <property type="match status" value="1"/>
</dbReference>
<evidence type="ECO:0000256" key="1">
    <source>
        <dbReference type="ARBA" id="ARBA00004123"/>
    </source>
</evidence>
<proteinExistence type="predicted"/>
<accession>A0A0C3D779</accession>
<dbReference type="EMBL" id="KN822232">
    <property type="protein sequence ID" value="KIM51951.1"/>
    <property type="molecule type" value="Genomic_DNA"/>
</dbReference>
<sequence length="336" mass="37870">ISATTDLWSVDQTKASFMGITAHWIESPMKIPTSWSLVSEVIAFRAISGSHTGANLGRYFLFCITADNTSNNDTTCNEIENILNRKHIYSFDSNAHHLPCLAHVVNLAITDFMSVVTHITSVETTSAIWEFDPSLPRNRILDGSLDVVSAVQTLAVKIQASGQRIAYFERLQAECSIAIPLSIPLHSNVHWGTANGMLGRAYRLRQPINLFINSADELFGLITTIRRAGLPAKQIPWTTFSFKASDWERVNDIHTIIADANNIQQYFSHELQPTLWRAIPTFEELQTGWETKRDSPRYMLYKNAIDRGLSKIGKYYSKFDEKPAYILALGMFILLV</sequence>
<keyword evidence="2" id="KW-0479">Metal-binding</keyword>
<protein>
    <recommendedName>
        <fullName evidence="8">hAT-like transposase RNase-H fold domain-containing protein</fullName>
    </recommendedName>
</protein>
<name>A0A0C3D779_9AGAM</name>
<feature type="non-terminal residue" evidence="6">
    <location>
        <position position="1"/>
    </location>
</feature>
<evidence type="ECO:0000313" key="6">
    <source>
        <dbReference type="EMBL" id="KIM51951.1"/>
    </source>
</evidence>
<evidence type="ECO:0000256" key="4">
    <source>
        <dbReference type="ARBA" id="ARBA00022833"/>
    </source>
</evidence>
<dbReference type="PANTHER" id="PTHR46481">
    <property type="entry name" value="ZINC FINGER BED DOMAIN-CONTAINING PROTEIN 4"/>
    <property type="match status" value="1"/>
</dbReference>
<evidence type="ECO:0000313" key="7">
    <source>
        <dbReference type="Proteomes" id="UP000053989"/>
    </source>
</evidence>
<evidence type="ECO:0000256" key="2">
    <source>
        <dbReference type="ARBA" id="ARBA00022723"/>
    </source>
</evidence>
<evidence type="ECO:0000256" key="3">
    <source>
        <dbReference type="ARBA" id="ARBA00022771"/>
    </source>
</evidence>
<dbReference type="OrthoDB" id="2677621at2759"/>
<evidence type="ECO:0000256" key="5">
    <source>
        <dbReference type="ARBA" id="ARBA00023242"/>
    </source>
</evidence>
<gene>
    <name evidence="6" type="ORF">SCLCIDRAFT_142248</name>
</gene>